<gene>
    <name evidence="1" type="ORF">Ciccas_013928</name>
</gene>
<name>A0ABD2PKC8_9PLAT</name>
<protein>
    <submittedName>
        <fullName evidence="1">Uncharacterized protein</fullName>
    </submittedName>
</protein>
<organism evidence="1 2">
    <name type="scientific">Cichlidogyrus casuarinus</name>
    <dbReference type="NCBI Taxonomy" id="1844966"/>
    <lineage>
        <taxon>Eukaryota</taxon>
        <taxon>Metazoa</taxon>
        <taxon>Spiralia</taxon>
        <taxon>Lophotrochozoa</taxon>
        <taxon>Platyhelminthes</taxon>
        <taxon>Monogenea</taxon>
        <taxon>Monopisthocotylea</taxon>
        <taxon>Dactylogyridea</taxon>
        <taxon>Ancyrocephalidae</taxon>
        <taxon>Cichlidogyrus</taxon>
    </lineage>
</organism>
<evidence type="ECO:0000313" key="2">
    <source>
        <dbReference type="Proteomes" id="UP001626550"/>
    </source>
</evidence>
<sequence length="204" mass="23341">MLQMQKENPFIKIVRPVEFIVSRSFEPRYCLPSEDENLFSKMLVNPMIAKQETVRLPEIKLTSDPYQGKSRNLVYRHSDLGRSCKPDFFESFNQVATKPQGLVSLSFVDSNGLHNTARFGSNIISEHGSKEAGRRVSRFARFLKTSFNRSYDLGSTPSLKPPLARSYLPKSEACSKKYIHSIIRLFIQSLGRIDYRALPEATMQ</sequence>
<dbReference type="Proteomes" id="UP001626550">
    <property type="component" value="Unassembled WGS sequence"/>
</dbReference>
<dbReference type="EMBL" id="JBJKFK010007064">
    <property type="protein sequence ID" value="KAL3307555.1"/>
    <property type="molecule type" value="Genomic_DNA"/>
</dbReference>
<keyword evidence="2" id="KW-1185">Reference proteome</keyword>
<comment type="caution">
    <text evidence="1">The sequence shown here is derived from an EMBL/GenBank/DDBJ whole genome shotgun (WGS) entry which is preliminary data.</text>
</comment>
<evidence type="ECO:0000313" key="1">
    <source>
        <dbReference type="EMBL" id="KAL3307555.1"/>
    </source>
</evidence>
<reference evidence="1 2" key="1">
    <citation type="submission" date="2024-11" db="EMBL/GenBank/DDBJ databases">
        <title>Adaptive evolution of stress response genes in parasites aligns with host niche diversity.</title>
        <authorList>
            <person name="Hahn C."/>
            <person name="Resl P."/>
        </authorList>
    </citation>
    <scope>NUCLEOTIDE SEQUENCE [LARGE SCALE GENOMIC DNA]</scope>
    <source>
        <strain evidence="1">EGGRZ-B1_66</strain>
        <tissue evidence="1">Body</tissue>
    </source>
</reference>
<dbReference type="AlphaFoldDB" id="A0ABD2PKC8"/>
<accession>A0ABD2PKC8</accession>
<proteinExistence type="predicted"/>